<dbReference type="Gene3D" id="3.40.50.11550">
    <property type="match status" value="2"/>
</dbReference>
<sequence length="285" mass="30392">MTSPTERRGRVPARLLLLAATLALGACAGKARLAQPEAAAPLANPQVLLLGEVHDNAAGHRARFADLQRRVEAGWRPAIAMEQFDRENQALLSKAQRDCADAECLIRVMAAPRWDWQLYRPVIALALQHQLPLLAANLSRADASRTVRDGVAATFDAAAVADYGLAAPLPADIRAGQQRDIVAGHCNMLPDGMIGGMVDAQIARDIWMAKIIRAQAPRDVVLLAGNGHVRKDIGVARWLTRATPALVVRSEGYVEPGGAAAGAFDVAHTVAAQARPDPCASLQKK</sequence>
<dbReference type="PROSITE" id="PS51257">
    <property type="entry name" value="PROKAR_LIPOPROTEIN"/>
    <property type="match status" value="1"/>
</dbReference>
<gene>
    <name evidence="2" type="ORF">OIK44_14520</name>
</gene>
<organism evidence="2 3">
    <name type="scientific">Janthinobacterium fluminis</name>
    <dbReference type="NCBI Taxonomy" id="2987524"/>
    <lineage>
        <taxon>Bacteria</taxon>
        <taxon>Pseudomonadati</taxon>
        <taxon>Pseudomonadota</taxon>
        <taxon>Betaproteobacteria</taxon>
        <taxon>Burkholderiales</taxon>
        <taxon>Oxalobacteraceae</taxon>
        <taxon>Janthinobacterium</taxon>
    </lineage>
</organism>
<feature type="domain" description="Haem-binding uptake Tiki superfamily ChaN" evidence="1">
    <location>
        <begin position="40"/>
        <end position="239"/>
    </location>
</feature>
<name>A0ABT5K239_9BURK</name>
<dbReference type="SUPFAM" id="SSF159501">
    <property type="entry name" value="EreA/ChaN-like"/>
    <property type="match status" value="1"/>
</dbReference>
<dbReference type="Proteomes" id="UP001221208">
    <property type="component" value="Unassembled WGS sequence"/>
</dbReference>
<dbReference type="CDD" id="cd14727">
    <property type="entry name" value="ChanN-like"/>
    <property type="match status" value="1"/>
</dbReference>
<protein>
    <submittedName>
        <fullName evidence="2">ChaN family lipoprotein</fullName>
    </submittedName>
</protein>
<keyword evidence="3" id="KW-1185">Reference proteome</keyword>
<reference evidence="2 3" key="1">
    <citation type="submission" date="2022-10" db="EMBL/GenBank/DDBJ databases">
        <title>Janthinobacterium sp. hw3 Genome sequencing.</title>
        <authorList>
            <person name="Park S."/>
        </authorList>
    </citation>
    <scope>NUCLEOTIDE SEQUENCE [LARGE SCALE GENOMIC DNA]</scope>
    <source>
        <strain evidence="3">hw3</strain>
    </source>
</reference>
<accession>A0ABT5K239</accession>
<dbReference type="EMBL" id="JAQQXR010000005">
    <property type="protein sequence ID" value="MDC8758796.1"/>
    <property type="molecule type" value="Genomic_DNA"/>
</dbReference>
<comment type="caution">
    <text evidence="2">The sequence shown here is derived from an EMBL/GenBank/DDBJ whole genome shotgun (WGS) entry which is preliminary data.</text>
</comment>
<evidence type="ECO:0000313" key="3">
    <source>
        <dbReference type="Proteomes" id="UP001221208"/>
    </source>
</evidence>
<evidence type="ECO:0000313" key="2">
    <source>
        <dbReference type="EMBL" id="MDC8758796.1"/>
    </source>
</evidence>
<dbReference type="Pfam" id="PF04187">
    <property type="entry name" value="Cofac_haem_bdg"/>
    <property type="match status" value="1"/>
</dbReference>
<dbReference type="RefSeq" id="WP_273671575.1">
    <property type="nucleotide sequence ID" value="NZ_JAQQXR010000005.1"/>
</dbReference>
<keyword evidence="2" id="KW-0449">Lipoprotein</keyword>
<evidence type="ECO:0000259" key="1">
    <source>
        <dbReference type="Pfam" id="PF04187"/>
    </source>
</evidence>
<proteinExistence type="predicted"/>
<dbReference type="InterPro" id="IPR007314">
    <property type="entry name" value="Cofac_haem-bd_dom"/>
</dbReference>